<organism evidence="2 3">
    <name type="scientific">Dyadobacter flavalbus</name>
    <dbReference type="NCBI Taxonomy" id="2579942"/>
    <lineage>
        <taxon>Bacteria</taxon>
        <taxon>Pseudomonadati</taxon>
        <taxon>Bacteroidota</taxon>
        <taxon>Cytophagia</taxon>
        <taxon>Cytophagales</taxon>
        <taxon>Spirosomataceae</taxon>
        <taxon>Dyadobacter</taxon>
    </lineage>
</organism>
<evidence type="ECO:0000313" key="2">
    <source>
        <dbReference type="EMBL" id="KAA6440924.1"/>
    </source>
</evidence>
<evidence type="ECO:0000313" key="3">
    <source>
        <dbReference type="Proteomes" id="UP000323994"/>
    </source>
</evidence>
<reference evidence="2 3" key="1">
    <citation type="submission" date="2019-05" db="EMBL/GenBank/DDBJ databases">
        <authorList>
            <person name="Qu J.-H."/>
        </authorList>
    </citation>
    <scope>NUCLEOTIDE SEQUENCE [LARGE SCALE GENOMIC DNA]</scope>
    <source>
        <strain evidence="2 3">NS28</strain>
    </source>
</reference>
<accession>A0A5M8R1T7</accession>
<dbReference type="Gene3D" id="3.30.420.10">
    <property type="entry name" value="Ribonuclease H-like superfamily/Ribonuclease H"/>
    <property type="match status" value="1"/>
</dbReference>
<dbReference type="InterPro" id="IPR012337">
    <property type="entry name" value="RNaseH-like_sf"/>
</dbReference>
<sequence>MNKREREIFHHRPATRSDRGIQYCSKQYTNLLIDNEVEISMTSQGESSENQIAERINRTIKEEILENRSFLSHQQAFQEIEKAIKSYNQLRPHSSCDYLTPKQAHLRGGNLRKKWQLSNRHCHRKIQVEELELVN</sequence>
<evidence type="ECO:0000259" key="1">
    <source>
        <dbReference type="PROSITE" id="PS50994"/>
    </source>
</evidence>
<dbReference type="Proteomes" id="UP000323994">
    <property type="component" value="Unassembled WGS sequence"/>
</dbReference>
<dbReference type="PANTHER" id="PTHR46889">
    <property type="entry name" value="TRANSPOSASE INSF FOR INSERTION SEQUENCE IS3B-RELATED"/>
    <property type="match status" value="1"/>
</dbReference>
<dbReference type="InterPro" id="IPR050900">
    <property type="entry name" value="Transposase_IS3/IS150/IS904"/>
</dbReference>
<proteinExistence type="predicted"/>
<dbReference type="EMBL" id="VBSN01000025">
    <property type="protein sequence ID" value="KAA6440924.1"/>
    <property type="molecule type" value="Genomic_DNA"/>
</dbReference>
<gene>
    <name evidence="2" type="ORF">FEM33_04455</name>
</gene>
<dbReference type="InterPro" id="IPR036397">
    <property type="entry name" value="RNaseH_sf"/>
</dbReference>
<dbReference type="InterPro" id="IPR001584">
    <property type="entry name" value="Integrase_cat-core"/>
</dbReference>
<name>A0A5M8R1T7_9BACT</name>
<comment type="caution">
    <text evidence="2">The sequence shown here is derived from an EMBL/GenBank/DDBJ whole genome shotgun (WGS) entry which is preliminary data.</text>
</comment>
<dbReference type="GO" id="GO:0015074">
    <property type="term" value="P:DNA integration"/>
    <property type="evidence" value="ECO:0007669"/>
    <property type="project" value="InterPro"/>
</dbReference>
<dbReference type="PROSITE" id="PS50994">
    <property type="entry name" value="INTEGRASE"/>
    <property type="match status" value="1"/>
</dbReference>
<dbReference type="SUPFAM" id="SSF53098">
    <property type="entry name" value="Ribonuclease H-like"/>
    <property type="match status" value="1"/>
</dbReference>
<protein>
    <submittedName>
        <fullName evidence="2">Transposase</fullName>
    </submittedName>
</protein>
<dbReference type="PANTHER" id="PTHR46889:SF5">
    <property type="entry name" value="INTEGRASE PROTEIN"/>
    <property type="match status" value="1"/>
</dbReference>
<feature type="domain" description="Integrase catalytic" evidence="1">
    <location>
        <begin position="1"/>
        <end position="109"/>
    </location>
</feature>
<dbReference type="Pfam" id="PF13683">
    <property type="entry name" value="rve_3"/>
    <property type="match status" value="1"/>
</dbReference>
<dbReference type="GO" id="GO:0003676">
    <property type="term" value="F:nucleic acid binding"/>
    <property type="evidence" value="ECO:0007669"/>
    <property type="project" value="InterPro"/>
</dbReference>
<dbReference type="AlphaFoldDB" id="A0A5M8R1T7"/>
<keyword evidence="3" id="KW-1185">Reference proteome</keyword>